<keyword evidence="7" id="KW-1185">Reference proteome</keyword>
<dbReference type="SUPFAM" id="SSF46894">
    <property type="entry name" value="C-terminal effector domain of the bipartite response regulators"/>
    <property type="match status" value="1"/>
</dbReference>
<dbReference type="KEGG" id="mmob:F6R98_18960"/>
<dbReference type="AlphaFoldDB" id="A0A5Q0BQ76"/>
<dbReference type="GO" id="GO:0005829">
    <property type="term" value="C:cytosol"/>
    <property type="evidence" value="ECO:0007669"/>
    <property type="project" value="TreeGrafter"/>
</dbReference>
<dbReference type="Pfam" id="PF00486">
    <property type="entry name" value="Trans_reg_C"/>
    <property type="match status" value="1"/>
</dbReference>
<dbReference type="GO" id="GO:0000156">
    <property type="term" value="F:phosphorelay response regulator activity"/>
    <property type="evidence" value="ECO:0007669"/>
    <property type="project" value="TreeGrafter"/>
</dbReference>
<gene>
    <name evidence="6" type="ORF">F6R98_18960</name>
</gene>
<dbReference type="PANTHER" id="PTHR48111">
    <property type="entry name" value="REGULATOR OF RPOS"/>
    <property type="match status" value="1"/>
</dbReference>
<feature type="DNA-binding region" description="OmpR/PhoB-type" evidence="3">
    <location>
        <begin position="125"/>
        <end position="226"/>
    </location>
</feature>
<dbReference type="InterPro" id="IPR001789">
    <property type="entry name" value="Sig_transdc_resp-reg_receiver"/>
</dbReference>
<dbReference type="Pfam" id="PF00072">
    <property type="entry name" value="Response_reg"/>
    <property type="match status" value="1"/>
</dbReference>
<evidence type="ECO:0000256" key="3">
    <source>
        <dbReference type="PROSITE-ProRule" id="PRU01091"/>
    </source>
</evidence>
<sequence length="226" mass="25563">MMKHPVLVVDDEPKVAQLLVDYLRFASYEAHALMEGGEVIAWVKANSPQLILLDLMLPGKSGLEICRELRLFSDVPIIMITARVDDIDRLLGLEIGADDYICKPFNPREVIARVKTVLRRTNGHSPTLALYGITLDDVQFRATVHGQSLSVTPVEFRLLKTFIAEPKRVFSRSQLMDCAYNDNRVVNDRAVDSHIKNLRKKLASLLPPEQPAMIHSIYGVGYRWEP</sequence>
<evidence type="ECO:0000313" key="7">
    <source>
        <dbReference type="Proteomes" id="UP000325755"/>
    </source>
</evidence>
<protein>
    <submittedName>
        <fullName evidence="6">Response regulator</fullName>
    </submittedName>
</protein>
<dbReference type="SMART" id="SM00862">
    <property type="entry name" value="Trans_reg_C"/>
    <property type="match status" value="1"/>
</dbReference>
<reference evidence="6 7" key="1">
    <citation type="submission" date="2019-09" db="EMBL/GenBank/DDBJ databases">
        <title>Ecophysiology of the spiral-shaped methanotroph Methylospira mobilis as revealed by the complete genome sequence.</title>
        <authorList>
            <person name="Oshkin I.Y."/>
            <person name="Dedysh S.N."/>
            <person name="Miroshnikov K."/>
            <person name="Danilova O.V."/>
            <person name="Hakobyan A."/>
            <person name="Liesack W."/>
        </authorList>
    </citation>
    <scope>NUCLEOTIDE SEQUENCE [LARGE SCALE GENOMIC DNA]</scope>
    <source>
        <strain evidence="6 7">Shm1</strain>
    </source>
</reference>
<organism evidence="6 7">
    <name type="scientific">Candidatus Methylospira mobilis</name>
    <dbReference type="NCBI Taxonomy" id="1808979"/>
    <lineage>
        <taxon>Bacteria</taxon>
        <taxon>Pseudomonadati</taxon>
        <taxon>Pseudomonadota</taxon>
        <taxon>Gammaproteobacteria</taxon>
        <taxon>Methylococcales</taxon>
        <taxon>Methylococcaceae</taxon>
        <taxon>Candidatus Methylospira</taxon>
    </lineage>
</organism>
<dbReference type="PROSITE" id="PS50110">
    <property type="entry name" value="RESPONSE_REGULATORY"/>
    <property type="match status" value="1"/>
</dbReference>
<feature type="domain" description="OmpR/PhoB-type" evidence="5">
    <location>
        <begin position="125"/>
        <end position="226"/>
    </location>
</feature>
<evidence type="ECO:0000259" key="5">
    <source>
        <dbReference type="PROSITE" id="PS51755"/>
    </source>
</evidence>
<dbReference type="FunCoup" id="A0A5Q0BQ76">
    <property type="interactions" value="210"/>
</dbReference>
<feature type="domain" description="Response regulatory" evidence="4">
    <location>
        <begin position="5"/>
        <end position="118"/>
    </location>
</feature>
<keyword evidence="1 3" id="KW-0238">DNA-binding</keyword>
<dbReference type="Proteomes" id="UP000325755">
    <property type="component" value="Chromosome"/>
</dbReference>
<dbReference type="SMART" id="SM00448">
    <property type="entry name" value="REC"/>
    <property type="match status" value="1"/>
</dbReference>
<evidence type="ECO:0000256" key="1">
    <source>
        <dbReference type="ARBA" id="ARBA00023125"/>
    </source>
</evidence>
<dbReference type="InterPro" id="IPR011006">
    <property type="entry name" value="CheY-like_superfamily"/>
</dbReference>
<evidence type="ECO:0000256" key="2">
    <source>
        <dbReference type="PROSITE-ProRule" id="PRU00169"/>
    </source>
</evidence>
<name>A0A5Q0BQ76_9GAMM</name>
<dbReference type="Gene3D" id="1.10.10.10">
    <property type="entry name" value="Winged helix-like DNA-binding domain superfamily/Winged helix DNA-binding domain"/>
    <property type="match status" value="1"/>
</dbReference>
<dbReference type="PANTHER" id="PTHR48111:SF59">
    <property type="entry name" value="TRANSCRIPTIONAL REGULATORY PROTEIN BAER"/>
    <property type="match status" value="1"/>
</dbReference>
<evidence type="ECO:0000259" key="4">
    <source>
        <dbReference type="PROSITE" id="PS50110"/>
    </source>
</evidence>
<dbReference type="GO" id="GO:0032993">
    <property type="term" value="C:protein-DNA complex"/>
    <property type="evidence" value="ECO:0007669"/>
    <property type="project" value="TreeGrafter"/>
</dbReference>
<dbReference type="GO" id="GO:0000976">
    <property type="term" value="F:transcription cis-regulatory region binding"/>
    <property type="evidence" value="ECO:0007669"/>
    <property type="project" value="TreeGrafter"/>
</dbReference>
<dbReference type="InterPro" id="IPR039420">
    <property type="entry name" value="WalR-like"/>
</dbReference>
<dbReference type="GO" id="GO:0006355">
    <property type="term" value="P:regulation of DNA-templated transcription"/>
    <property type="evidence" value="ECO:0007669"/>
    <property type="project" value="InterPro"/>
</dbReference>
<dbReference type="InterPro" id="IPR001867">
    <property type="entry name" value="OmpR/PhoB-type_DNA-bd"/>
</dbReference>
<dbReference type="EMBL" id="CP044205">
    <property type="protein sequence ID" value="QFY44451.1"/>
    <property type="molecule type" value="Genomic_DNA"/>
</dbReference>
<dbReference type="PROSITE" id="PS51755">
    <property type="entry name" value="OMPR_PHOB"/>
    <property type="match status" value="1"/>
</dbReference>
<dbReference type="RefSeq" id="WP_153250412.1">
    <property type="nucleotide sequence ID" value="NZ_CP135727.1"/>
</dbReference>
<dbReference type="CDD" id="cd00383">
    <property type="entry name" value="trans_reg_C"/>
    <property type="match status" value="1"/>
</dbReference>
<keyword evidence="2" id="KW-0597">Phosphoprotein</keyword>
<dbReference type="InterPro" id="IPR016032">
    <property type="entry name" value="Sig_transdc_resp-reg_C-effctor"/>
</dbReference>
<proteinExistence type="predicted"/>
<dbReference type="InterPro" id="IPR036388">
    <property type="entry name" value="WH-like_DNA-bd_sf"/>
</dbReference>
<feature type="modified residue" description="4-aspartylphosphate" evidence="2">
    <location>
        <position position="54"/>
    </location>
</feature>
<dbReference type="SUPFAM" id="SSF52172">
    <property type="entry name" value="CheY-like"/>
    <property type="match status" value="1"/>
</dbReference>
<accession>A0A5Q0BQ76</accession>
<dbReference type="Gene3D" id="3.40.50.2300">
    <property type="match status" value="1"/>
</dbReference>
<dbReference type="Gene3D" id="6.10.250.690">
    <property type="match status" value="1"/>
</dbReference>
<dbReference type="InParanoid" id="A0A5Q0BQ76"/>
<evidence type="ECO:0000313" key="6">
    <source>
        <dbReference type="EMBL" id="QFY44451.1"/>
    </source>
</evidence>
<dbReference type="OrthoDB" id="9802426at2"/>